<reference evidence="7" key="1">
    <citation type="submission" date="2023-10" db="EMBL/GenBank/DDBJ databases">
        <title>Genome assembly of Pristionchus species.</title>
        <authorList>
            <person name="Yoshida K."/>
            <person name="Sommer R.J."/>
        </authorList>
    </citation>
    <scope>NUCLEOTIDE SEQUENCE</scope>
    <source>
        <strain evidence="7">RS5133</strain>
    </source>
</reference>
<dbReference type="AlphaFoldDB" id="A0AAV5VCR8"/>
<keyword evidence="8" id="KW-1185">Reference proteome</keyword>
<dbReference type="Gene3D" id="3.30.200.20">
    <property type="entry name" value="Phosphorylase Kinase, domain 1"/>
    <property type="match status" value="1"/>
</dbReference>
<comment type="similarity">
    <text evidence="5">Belongs to the protein kinase superfamily. Ser/Thr protein kinase family. GCN2 subfamily.</text>
</comment>
<accession>A0AAV5VCR8</accession>
<evidence type="ECO:0000256" key="2">
    <source>
        <dbReference type="ARBA" id="ARBA00022741"/>
    </source>
</evidence>
<dbReference type="GO" id="GO:0004694">
    <property type="term" value="F:eukaryotic translation initiation factor 2alpha kinase activity"/>
    <property type="evidence" value="ECO:0007669"/>
    <property type="project" value="TreeGrafter"/>
</dbReference>
<feature type="domain" description="Protein kinase" evidence="6">
    <location>
        <begin position="6"/>
        <end position="249"/>
    </location>
</feature>
<dbReference type="GO" id="GO:0005737">
    <property type="term" value="C:cytoplasm"/>
    <property type="evidence" value="ECO:0007669"/>
    <property type="project" value="TreeGrafter"/>
</dbReference>
<evidence type="ECO:0000256" key="1">
    <source>
        <dbReference type="ARBA" id="ARBA00022679"/>
    </source>
</evidence>
<dbReference type="InterPro" id="IPR000719">
    <property type="entry name" value="Prot_kinase_dom"/>
</dbReference>
<name>A0AAV5VCR8_9BILA</name>
<evidence type="ECO:0000256" key="4">
    <source>
        <dbReference type="ARBA" id="ARBA00022840"/>
    </source>
</evidence>
<organism evidence="7 8">
    <name type="scientific">Pristionchus fissidentatus</name>
    <dbReference type="NCBI Taxonomy" id="1538716"/>
    <lineage>
        <taxon>Eukaryota</taxon>
        <taxon>Metazoa</taxon>
        <taxon>Ecdysozoa</taxon>
        <taxon>Nematoda</taxon>
        <taxon>Chromadorea</taxon>
        <taxon>Rhabditida</taxon>
        <taxon>Rhabditina</taxon>
        <taxon>Diplogasteromorpha</taxon>
        <taxon>Diplogasteroidea</taxon>
        <taxon>Neodiplogasteridae</taxon>
        <taxon>Pristionchus</taxon>
    </lineage>
</organism>
<dbReference type="PANTHER" id="PTHR11042:SF91">
    <property type="entry name" value="EUKARYOTIC TRANSLATION INITIATION FACTOR 2-ALPHA KINASE"/>
    <property type="match status" value="1"/>
</dbReference>
<dbReference type="PROSITE" id="PS00108">
    <property type="entry name" value="PROTEIN_KINASE_ST"/>
    <property type="match status" value="1"/>
</dbReference>
<keyword evidence="4" id="KW-0067">ATP-binding</keyword>
<proteinExistence type="inferred from homology"/>
<keyword evidence="2" id="KW-0547">Nucleotide-binding</keyword>
<keyword evidence="3" id="KW-0418">Kinase</keyword>
<protein>
    <recommendedName>
        <fullName evidence="6">Protein kinase domain-containing protein</fullName>
    </recommendedName>
</protein>
<sequence>RFLSNFNPTRCLGQGGFGIVFEAEHLFDKRKYGVKRVHIPPNQDELTKALGEVYKMAEFEHPGIVRYHFSWQEQPPTGWQVPHFDNTDDALRRQLNILKYFENGVFIYIQMQLCNYSLEDWLAENMGNRDAETMRGWLKKLLEAVAYIHDQNIFHRDLKPGNILFDGKGEPKVCDVGIAAAFETNEEGKEKTATRTQIGSPLYKAPEQLSWIYNSKVDIFSLGLTFAEMSVPMIDPRRNQIFDNYRGGE</sequence>
<dbReference type="GO" id="GO:0005634">
    <property type="term" value="C:nucleus"/>
    <property type="evidence" value="ECO:0007669"/>
    <property type="project" value="TreeGrafter"/>
</dbReference>
<feature type="non-terminal residue" evidence="7">
    <location>
        <position position="1"/>
    </location>
</feature>
<dbReference type="Proteomes" id="UP001432322">
    <property type="component" value="Unassembled WGS sequence"/>
</dbReference>
<comment type="caution">
    <text evidence="7">The sequence shown here is derived from an EMBL/GenBank/DDBJ whole genome shotgun (WGS) entry which is preliminary data.</text>
</comment>
<dbReference type="InterPro" id="IPR008271">
    <property type="entry name" value="Ser/Thr_kinase_AS"/>
</dbReference>
<dbReference type="SUPFAM" id="SSF56112">
    <property type="entry name" value="Protein kinase-like (PK-like)"/>
    <property type="match status" value="1"/>
</dbReference>
<dbReference type="PROSITE" id="PS50011">
    <property type="entry name" value="PROTEIN_KINASE_DOM"/>
    <property type="match status" value="1"/>
</dbReference>
<feature type="non-terminal residue" evidence="7">
    <location>
        <position position="249"/>
    </location>
</feature>
<dbReference type="Pfam" id="PF00069">
    <property type="entry name" value="Pkinase"/>
    <property type="match status" value="1"/>
</dbReference>
<evidence type="ECO:0000259" key="6">
    <source>
        <dbReference type="PROSITE" id="PS50011"/>
    </source>
</evidence>
<dbReference type="EMBL" id="BTSY01000002">
    <property type="protein sequence ID" value="GMT16229.1"/>
    <property type="molecule type" value="Genomic_DNA"/>
</dbReference>
<evidence type="ECO:0000313" key="8">
    <source>
        <dbReference type="Proteomes" id="UP001432322"/>
    </source>
</evidence>
<dbReference type="InterPro" id="IPR050339">
    <property type="entry name" value="CC_SR_Kinase"/>
</dbReference>
<evidence type="ECO:0000256" key="3">
    <source>
        <dbReference type="ARBA" id="ARBA00022777"/>
    </source>
</evidence>
<evidence type="ECO:0000313" key="7">
    <source>
        <dbReference type="EMBL" id="GMT16229.1"/>
    </source>
</evidence>
<dbReference type="InterPro" id="IPR011009">
    <property type="entry name" value="Kinase-like_dom_sf"/>
</dbReference>
<dbReference type="PANTHER" id="PTHR11042">
    <property type="entry name" value="EUKARYOTIC TRANSLATION INITIATION FACTOR 2-ALPHA KINASE EIF2-ALPHA KINASE -RELATED"/>
    <property type="match status" value="1"/>
</dbReference>
<gene>
    <name evidence="7" type="ORF">PFISCL1PPCAC_7526</name>
</gene>
<dbReference type="Gene3D" id="1.10.510.10">
    <property type="entry name" value="Transferase(Phosphotransferase) domain 1"/>
    <property type="match status" value="1"/>
</dbReference>
<evidence type="ECO:0000256" key="5">
    <source>
        <dbReference type="ARBA" id="ARBA00037982"/>
    </source>
</evidence>
<keyword evidence="1" id="KW-0808">Transferase</keyword>
<dbReference type="GO" id="GO:0005524">
    <property type="term" value="F:ATP binding"/>
    <property type="evidence" value="ECO:0007669"/>
    <property type="project" value="UniProtKB-KW"/>
</dbReference>
<dbReference type="SMART" id="SM00220">
    <property type="entry name" value="S_TKc"/>
    <property type="match status" value="1"/>
</dbReference>